<dbReference type="EMBL" id="CP017831">
    <property type="protein sequence ID" value="AOZ95259.1"/>
    <property type="molecule type" value="Genomic_DNA"/>
</dbReference>
<dbReference type="Proteomes" id="UP000179284">
    <property type="component" value="Chromosome I"/>
</dbReference>
<reference evidence="3" key="1">
    <citation type="submission" date="2016-10" db="EMBL/GenBank/DDBJ databases">
        <title>The complete genome sequence of the rumen bacterium Butyrivibrio hungatei MB2003.</title>
        <authorList>
            <person name="Palevich N."/>
            <person name="Kelly W.J."/>
            <person name="Leahy S.C."/>
            <person name="Altermann E."/>
            <person name="Rakonjac J."/>
            <person name="Attwood G.T."/>
        </authorList>
    </citation>
    <scope>NUCLEOTIDE SEQUENCE [LARGE SCALE GENOMIC DNA]</scope>
    <source>
        <strain evidence="3">MB2003</strain>
    </source>
</reference>
<evidence type="ECO:0000313" key="2">
    <source>
        <dbReference type="EMBL" id="AOZ95259.1"/>
    </source>
</evidence>
<dbReference type="OrthoDB" id="9813299at2"/>
<organism evidence="2 3">
    <name type="scientific">Butyrivibrio hungatei</name>
    <dbReference type="NCBI Taxonomy" id="185008"/>
    <lineage>
        <taxon>Bacteria</taxon>
        <taxon>Bacillati</taxon>
        <taxon>Bacillota</taxon>
        <taxon>Clostridia</taxon>
        <taxon>Lachnospirales</taxon>
        <taxon>Lachnospiraceae</taxon>
        <taxon>Butyrivibrio</taxon>
    </lineage>
</organism>
<dbReference type="KEGG" id="bhu:bhn_I0224"/>
<feature type="domain" description="DUF5714" evidence="1">
    <location>
        <begin position="10"/>
        <end position="183"/>
    </location>
</feature>
<accession>A0A1D9NY84</accession>
<keyword evidence="3" id="KW-1185">Reference proteome</keyword>
<protein>
    <recommendedName>
        <fullName evidence="1">DUF5714 domain-containing protein</fullName>
    </recommendedName>
</protein>
<evidence type="ECO:0000313" key="3">
    <source>
        <dbReference type="Proteomes" id="UP000179284"/>
    </source>
</evidence>
<dbReference type="InterPro" id="IPR043768">
    <property type="entry name" value="DUF5714"/>
</dbReference>
<sequence length="184" mass="20330">MTIEEKANRIIEDIRNEKGVNPIKMFKSMAKKEYISIHGPEHHILDGACLLMAYHNAGGKIDIDSALEKLLKEGLRMPGAMCGLWGICGAITSIGAALSIIDGTGPLSEDGTWGDHMAFTSSAIGELGQINGPRCCKRDAMIAFKHGIEYVRQHYGVQIEYEKQHCEFSSQNQQCIKERCPFFG</sequence>
<dbReference type="RefSeq" id="WP_071175066.1">
    <property type="nucleotide sequence ID" value="NZ_CP017831.1"/>
</dbReference>
<dbReference type="Pfam" id="PF18978">
    <property type="entry name" value="DUF5714"/>
    <property type="match status" value="1"/>
</dbReference>
<evidence type="ECO:0000259" key="1">
    <source>
        <dbReference type="Pfam" id="PF18978"/>
    </source>
</evidence>
<gene>
    <name evidence="2" type="ORF">bhn_I0224</name>
</gene>
<proteinExistence type="predicted"/>
<dbReference type="AlphaFoldDB" id="A0A1D9NY84"/>
<name>A0A1D9NY84_9FIRM</name>